<keyword evidence="4" id="KW-0805">Transcription regulation</keyword>
<dbReference type="FunFam" id="1.10.10.10:FF:000018">
    <property type="entry name" value="DNA-binding response regulator ResD"/>
    <property type="match status" value="1"/>
</dbReference>
<keyword evidence="3" id="KW-0902">Two-component regulatory system</keyword>
<dbReference type="OrthoDB" id="9790442at2"/>
<dbReference type="RefSeq" id="WP_144993094.1">
    <property type="nucleotide sequence ID" value="NZ_VNJK01000003.1"/>
</dbReference>
<dbReference type="FunFam" id="3.40.50.2300:FF:000001">
    <property type="entry name" value="DNA-binding response regulator PhoB"/>
    <property type="match status" value="1"/>
</dbReference>
<dbReference type="CDD" id="cd17574">
    <property type="entry name" value="REC_OmpR"/>
    <property type="match status" value="1"/>
</dbReference>
<sequence>MTTILVVDDDREIANLIRIYVTNEGFNCLMAHDGEEAIQLLEKHDVNLVVLDVMMPKLDGLTACRIIREQHALPILMLSAKTEDMDKIMGLMTGADDYMTKPFNPLELMARIKSLLRRSYQLNQRLQVGGSGSAKTAQHVIRLGALEIDKEQHRVNVDGQQIHLTSIEFDILYTMAKHQGRVFRAEDIYELVWNEPFQGAHNTVAAHISKLRDKLKRSGHSCIQTVWGVGYKIELD</sequence>
<evidence type="ECO:0000256" key="8">
    <source>
        <dbReference type="PROSITE-ProRule" id="PRU01091"/>
    </source>
</evidence>
<dbReference type="GO" id="GO:0006355">
    <property type="term" value="P:regulation of DNA-templated transcription"/>
    <property type="evidence" value="ECO:0007669"/>
    <property type="project" value="InterPro"/>
</dbReference>
<dbReference type="SMART" id="SM00862">
    <property type="entry name" value="Trans_reg_C"/>
    <property type="match status" value="1"/>
</dbReference>
<dbReference type="InterPro" id="IPR039420">
    <property type="entry name" value="WalR-like"/>
</dbReference>
<feature type="domain" description="OmpR/PhoB-type" evidence="10">
    <location>
        <begin position="138"/>
        <end position="235"/>
    </location>
</feature>
<evidence type="ECO:0000259" key="10">
    <source>
        <dbReference type="PROSITE" id="PS51755"/>
    </source>
</evidence>
<dbReference type="Gene3D" id="6.10.250.690">
    <property type="match status" value="1"/>
</dbReference>
<evidence type="ECO:0000256" key="7">
    <source>
        <dbReference type="PROSITE-ProRule" id="PRU00169"/>
    </source>
</evidence>
<evidence type="ECO:0000256" key="6">
    <source>
        <dbReference type="ARBA" id="ARBA00023163"/>
    </source>
</evidence>
<dbReference type="SUPFAM" id="SSF46894">
    <property type="entry name" value="C-terminal effector domain of the bipartite response regulators"/>
    <property type="match status" value="1"/>
</dbReference>
<dbReference type="Pfam" id="PF00072">
    <property type="entry name" value="Response_reg"/>
    <property type="match status" value="1"/>
</dbReference>
<keyword evidence="6" id="KW-0804">Transcription</keyword>
<dbReference type="Gene3D" id="1.10.10.10">
    <property type="entry name" value="Winged helix-like DNA-binding domain superfamily/Winged helix DNA-binding domain"/>
    <property type="match status" value="1"/>
</dbReference>
<dbReference type="PANTHER" id="PTHR48111">
    <property type="entry name" value="REGULATOR OF RPOS"/>
    <property type="match status" value="1"/>
</dbReference>
<dbReference type="InterPro" id="IPR001789">
    <property type="entry name" value="Sig_transdc_resp-reg_receiver"/>
</dbReference>
<organism evidence="11 12">
    <name type="scientific">Paenibacillus agilis</name>
    <dbReference type="NCBI Taxonomy" id="3020863"/>
    <lineage>
        <taxon>Bacteria</taxon>
        <taxon>Bacillati</taxon>
        <taxon>Bacillota</taxon>
        <taxon>Bacilli</taxon>
        <taxon>Bacillales</taxon>
        <taxon>Paenibacillaceae</taxon>
        <taxon>Paenibacillus</taxon>
    </lineage>
</organism>
<evidence type="ECO:0000313" key="12">
    <source>
        <dbReference type="Proteomes" id="UP000318102"/>
    </source>
</evidence>
<feature type="domain" description="Response regulatory" evidence="9">
    <location>
        <begin position="3"/>
        <end position="116"/>
    </location>
</feature>
<evidence type="ECO:0000256" key="5">
    <source>
        <dbReference type="ARBA" id="ARBA00023125"/>
    </source>
</evidence>
<dbReference type="PROSITE" id="PS51755">
    <property type="entry name" value="OMPR_PHOB"/>
    <property type="match status" value="1"/>
</dbReference>
<evidence type="ECO:0000259" key="9">
    <source>
        <dbReference type="PROSITE" id="PS50110"/>
    </source>
</evidence>
<protein>
    <submittedName>
        <fullName evidence="11">Response regulator transcription factor</fullName>
    </submittedName>
</protein>
<reference evidence="11 12" key="1">
    <citation type="submission" date="2019-07" db="EMBL/GenBank/DDBJ databases">
        <authorList>
            <person name="Kim J."/>
        </authorList>
    </citation>
    <scope>NUCLEOTIDE SEQUENCE [LARGE SCALE GENOMIC DNA]</scope>
    <source>
        <strain evidence="11 12">N4</strain>
    </source>
</reference>
<proteinExistence type="predicted"/>
<dbReference type="GO" id="GO:0032993">
    <property type="term" value="C:protein-DNA complex"/>
    <property type="evidence" value="ECO:0007669"/>
    <property type="project" value="TreeGrafter"/>
</dbReference>
<evidence type="ECO:0000313" key="11">
    <source>
        <dbReference type="EMBL" id="TVX88154.1"/>
    </source>
</evidence>
<dbReference type="Proteomes" id="UP000318102">
    <property type="component" value="Unassembled WGS sequence"/>
</dbReference>
<dbReference type="AlphaFoldDB" id="A0A559IKG7"/>
<dbReference type="InterPro" id="IPR036388">
    <property type="entry name" value="WH-like_DNA-bd_sf"/>
</dbReference>
<dbReference type="InterPro" id="IPR011006">
    <property type="entry name" value="CheY-like_superfamily"/>
</dbReference>
<comment type="subcellular location">
    <subcellularLocation>
        <location evidence="1">Cytoplasm</location>
    </subcellularLocation>
</comment>
<evidence type="ECO:0000256" key="3">
    <source>
        <dbReference type="ARBA" id="ARBA00023012"/>
    </source>
</evidence>
<dbReference type="Gene3D" id="3.40.50.2300">
    <property type="match status" value="1"/>
</dbReference>
<dbReference type="SMART" id="SM00448">
    <property type="entry name" value="REC"/>
    <property type="match status" value="1"/>
</dbReference>
<dbReference type="SUPFAM" id="SSF52172">
    <property type="entry name" value="CheY-like"/>
    <property type="match status" value="1"/>
</dbReference>
<evidence type="ECO:0000256" key="4">
    <source>
        <dbReference type="ARBA" id="ARBA00023015"/>
    </source>
</evidence>
<feature type="DNA-binding region" description="OmpR/PhoB-type" evidence="8">
    <location>
        <begin position="138"/>
        <end position="235"/>
    </location>
</feature>
<keyword evidence="12" id="KW-1185">Reference proteome</keyword>
<dbReference type="PROSITE" id="PS50110">
    <property type="entry name" value="RESPONSE_REGULATORY"/>
    <property type="match status" value="1"/>
</dbReference>
<dbReference type="GO" id="GO:0000976">
    <property type="term" value="F:transcription cis-regulatory region binding"/>
    <property type="evidence" value="ECO:0007669"/>
    <property type="project" value="TreeGrafter"/>
</dbReference>
<evidence type="ECO:0000256" key="2">
    <source>
        <dbReference type="ARBA" id="ARBA00022553"/>
    </source>
</evidence>
<keyword evidence="5 8" id="KW-0238">DNA-binding</keyword>
<dbReference type="Pfam" id="PF00486">
    <property type="entry name" value="Trans_reg_C"/>
    <property type="match status" value="1"/>
</dbReference>
<keyword evidence="2 7" id="KW-0597">Phosphoprotein</keyword>
<dbReference type="GO" id="GO:0000156">
    <property type="term" value="F:phosphorelay response regulator activity"/>
    <property type="evidence" value="ECO:0007669"/>
    <property type="project" value="TreeGrafter"/>
</dbReference>
<gene>
    <name evidence="11" type="ORF">FPZ44_19810</name>
</gene>
<accession>A0A559IKG7</accession>
<dbReference type="PANTHER" id="PTHR48111:SF10">
    <property type="entry name" value="STAGE 0 SPORULATION PROTEIN A HOMOLOG"/>
    <property type="match status" value="1"/>
</dbReference>
<comment type="caution">
    <text evidence="11">The sequence shown here is derived from an EMBL/GenBank/DDBJ whole genome shotgun (WGS) entry which is preliminary data.</text>
</comment>
<dbReference type="CDD" id="cd00383">
    <property type="entry name" value="trans_reg_C"/>
    <property type="match status" value="1"/>
</dbReference>
<name>A0A559IKG7_9BACL</name>
<dbReference type="EMBL" id="VNJK01000003">
    <property type="protein sequence ID" value="TVX88154.1"/>
    <property type="molecule type" value="Genomic_DNA"/>
</dbReference>
<feature type="modified residue" description="4-aspartylphosphate" evidence="7">
    <location>
        <position position="52"/>
    </location>
</feature>
<dbReference type="InterPro" id="IPR001867">
    <property type="entry name" value="OmpR/PhoB-type_DNA-bd"/>
</dbReference>
<dbReference type="InterPro" id="IPR016032">
    <property type="entry name" value="Sig_transdc_resp-reg_C-effctor"/>
</dbReference>
<dbReference type="GO" id="GO:0005829">
    <property type="term" value="C:cytosol"/>
    <property type="evidence" value="ECO:0007669"/>
    <property type="project" value="TreeGrafter"/>
</dbReference>
<evidence type="ECO:0000256" key="1">
    <source>
        <dbReference type="ARBA" id="ARBA00004496"/>
    </source>
</evidence>